<sequence>MRVAVDVMGGDHGPGVVIGGLQMALRSGFRPERVYLVGRRQEIEQKLREHDVESGALEIVHASEVLTMEDRPVQALRRKPDCSILRAMELVAEGRADAVISMGNTGGIFAAATLKLGRLPGVDRGAIAAVIPTPERAFVLVDAGANIECKPLHLVQYAVMGSVYAREVLRASSPRVGLMNVGREDGKGNELTQEAFRLLRRTSLNFVGNVEGHDLFEDRVDVVVCDGFVGNVILKTCESLALAMFGMLKRELSRNLRRRLGAILAGNAFRTLRRRLDPEAYGGAPLLGFRGTVMKVHGSARERAWCSALLITAQTLQHHVRDQIAQQIAEANAVLENRSAASASTLP</sequence>
<dbReference type="EC" id="2.3.1.274" evidence="8 10"/>
<gene>
    <name evidence="10 11" type="primary">plsX</name>
    <name evidence="11" type="ORF">G4L39_09440</name>
</gene>
<evidence type="ECO:0000256" key="8">
    <source>
        <dbReference type="ARBA" id="ARBA00024069"/>
    </source>
</evidence>
<evidence type="ECO:0000313" key="11">
    <source>
        <dbReference type="EMBL" id="NGO39616.1"/>
    </source>
</evidence>
<dbReference type="InterPro" id="IPR003664">
    <property type="entry name" value="FA_synthesis"/>
</dbReference>
<dbReference type="PANTHER" id="PTHR30100:SF1">
    <property type="entry name" value="PHOSPHATE ACYLTRANSFERASE"/>
    <property type="match status" value="1"/>
</dbReference>
<dbReference type="PANTHER" id="PTHR30100">
    <property type="entry name" value="FATTY ACID/PHOSPHOLIPID SYNTHESIS PROTEIN PLSX"/>
    <property type="match status" value="1"/>
</dbReference>
<dbReference type="HAMAP" id="MF_00019">
    <property type="entry name" value="PlsX"/>
    <property type="match status" value="1"/>
</dbReference>
<keyword evidence="7 10" id="KW-1208">Phospholipid metabolism</keyword>
<accession>A0A6M1RIS8</accession>
<comment type="similarity">
    <text evidence="10">Belongs to the PlsX family.</text>
</comment>
<dbReference type="SUPFAM" id="SSF53659">
    <property type="entry name" value="Isocitrate/Isopropylmalate dehydrogenase-like"/>
    <property type="match status" value="1"/>
</dbReference>
<dbReference type="UniPathway" id="UPA00085"/>
<evidence type="ECO:0000313" key="12">
    <source>
        <dbReference type="Proteomes" id="UP000477311"/>
    </source>
</evidence>
<evidence type="ECO:0000256" key="5">
    <source>
        <dbReference type="ARBA" id="ARBA00023098"/>
    </source>
</evidence>
<comment type="function">
    <text evidence="10">Catalyzes the reversible formation of acyl-phosphate (acyl-PO(4)) from acyl-[acyl-carrier-protein] (acyl-ACP). This enzyme utilizes acyl-ACP as fatty acyl donor, but not acyl-CoA.</text>
</comment>
<dbReference type="GO" id="GO:0043811">
    <property type="term" value="F:phosphate:acyl-[acyl carrier protein] acyltransferase activity"/>
    <property type="evidence" value="ECO:0007669"/>
    <property type="project" value="UniProtKB-UniRule"/>
</dbReference>
<evidence type="ECO:0000256" key="2">
    <source>
        <dbReference type="ARBA" id="ARBA00022490"/>
    </source>
</evidence>
<keyword evidence="6 10" id="KW-0594">Phospholipid biosynthesis</keyword>
<evidence type="ECO:0000256" key="3">
    <source>
        <dbReference type="ARBA" id="ARBA00022516"/>
    </source>
</evidence>
<dbReference type="AlphaFoldDB" id="A0A6M1RIS8"/>
<comment type="pathway">
    <text evidence="10">Lipid metabolism; phospholipid metabolism.</text>
</comment>
<keyword evidence="11" id="KW-0012">Acyltransferase</keyword>
<dbReference type="Gene3D" id="3.40.718.10">
    <property type="entry name" value="Isopropylmalate Dehydrogenase"/>
    <property type="match status" value="1"/>
</dbReference>
<evidence type="ECO:0000256" key="10">
    <source>
        <dbReference type="HAMAP-Rule" id="MF_00019"/>
    </source>
</evidence>
<keyword evidence="4 10" id="KW-0808">Transferase</keyword>
<keyword evidence="2 10" id="KW-0963">Cytoplasm</keyword>
<proteinExistence type="inferred from homology"/>
<dbReference type="Pfam" id="PF02504">
    <property type="entry name" value="FA_synthesis"/>
    <property type="match status" value="1"/>
</dbReference>
<comment type="caution">
    <text evidence="11">The sequence shown here is derived from an EMBL/GenBank/DDBJ whole genome shotgun (WGS) entry which is preliminary data.</text>
</comment>
<dbReference type="RefSeq" id="WP_165107749.1">
    <property type="nucleotide sequence ID" value="NZ_JAAKYA010000062.1"/>
</dbReference>
<evidence type="ECO:0000256" key="1">
    <source>
        <dbReference type="ARBA" id="ARBA00001232"/>
    </source>
</evidence>
<evidence type="ECO:0000256" key="9">
    <source>
        <dbReference type="ARBA" id="ARBA00046608"/>
    </source>
</evidence>
<protein>
    <recommendedName>
        <fullName evidence="8 10">Phosphate acyltransferase</fullName>
        <ecNumber evidence="8 10">2.3.1.274</ecNumber>
    </recommendedName>
    <alternativeName>
        <fullName evidence="10">Acyl-ACP phosphotransacylase</fullName>
    </alternativeName>
    <alternativeName>
        <fullName evidence="10">Acyl-[acyl-carrier-protein]--phosphate acyltransferase</fullName>
    </alternativeName>
    <alternativeName>
        <fullName evidence="10">Phosphate-acyl-ACP acyltransferase</fullName>
    </alternativeName>
</protein>
<dbReference type="Proteomes" id="UP000477311">
    <property type="component" value="Unassembled WGS sequence"/>
</dbReference>
<dbReference type="PIRSF" id="PIRSF002465">
    <property type="entry name" value="Phsphlp_syn_PlsX"/>
    <property type="match status" value="1"/>
</dbReference>
<keyword evidence="12" id="KW-1185">Reference proteome</keyword>
<dbReference type="EMBL" id="JAAKYA010000062">
    <property type="protein sequence ID" value="NGO39616.1"/>
    <property type="molecule type" value="Genomic_DNA"/>
</dbReference>
<keyword evidence="3 10" id="KW-0444">Lipid biosynthesis</keyword>
<dbReference type="GO" id="GO:0005737">
    <property type="term" value="C:cytoplasm"/>
    <property type="evidence" value="ECO:0007669"/>
    <property type="project" value="UniProtKB-SubCell"/>
</dbReference>
<dbReference type="NCBIfam" id="TIGR00182">
    <property type="entry name" value="plsX"/>
    <property type="match status" value="1"/>
</dbReference>
<keyword evidence="5 10" id="KW-0443">Lipid metabolism</keyword>
<evidence type="ECO:0000256" key="4">
    <source>
        <dbReference type="ARBA" id="ARBA00022679"/>
    </source>
</evidence>
<comment type="catalytic activity">
    <reaction evidence="1 10">
        <text>a fatty acyl-[ACP] + phosphate = an acyl phosphate + holo-[ACP]</text>
        <dbReference type="Rhea" id="RHEA:42292"/>
        <dbReference type="Rhea" id="RHEA-COMP:9685"/>
        <dbReference type="Rhea" id="RHEA-COMP:14125"/>
        <dbReference type="ChEBI" id="CHEBI:43474"/>
        <dbReference type="ChEBI" id="CHEBI:59918"/>
        <dbReference type="ChEBI" id="CHEBI:64479"/>
        <dbReference type="ChEBI" id="CHEBI:138651"/>
        <dbReference type="EC" id="2.3.1.274"/>
    </reaction>
</comment>
<evidence type="ECO:0000256" key="6">
    <source>
        <dbReference type="ARBA" id="ARBA00023209"/>
    </source>
</evidence>
<organism evidence="11 12">
    <name type="scientific">Limisphaera ngatamarikiensis</name>
    <dbReference type="NCBI Taxonomy" id="1324935"/>
    <lineage>
        <taxon>Bacteria</taxon>
        <taxon>Pseudomonadati</taxon>
        <taxon>Verrucomicrobiota</taxon>
        <taxon>Verrucomicrobiia</taxon>
        <taxon>Limisphaerales</taxon>
        <taxon>Limisphaeraceae</taxon>
        <taxon>Limisphaera</taxon>
    </lineage>
</organism>
<reference evidence="11 12" key="1">
    <citation type="submission" date="2020-02" db="EMBL/GenBank/DDBJ databases">
        <title>Draft genome sequence of Limisphaera ngatamarikiensis NGM72.4T, a thermophilic Verrucomicrobia grouped in subdivision 3.</title>
        <authorList>
            <person name="Carere C.R."/>
            <person name="Steen J."/>
            <person name="Hugenholtz P."/>
            <person name="Stott M.B."/>
        </authorList>
    </citation>
    <scope>NUCLEOTIDE SEQUENCE [LARGE SCALE GENOMIC DNA]</scope>
    <source>
        <strain evidence="11 12">NGM72.4</strain>
    </source>
</reference>
<comment type="subunit">
    <text evidence="9 10">Homodimer. Probably interacts with PlsY.</text>
</comment>
<dbReference type="InterPro" id="IPR012281">
    <property type="entry name" value="Phospholipid_synth_PlsX-like"/>
</dbReference>
<name>A0A6M1RIS8_9BACT</name>
<dbReference type="GO" id="GO:0008654">
    <property type="term" value="P:phospholipid biosynthetic process"/>
    <property type="evidence" value="ECO:0007669"/>
    <property type="project" value="UniProtKB-KW"/>
</dbReference>
<dbReference type="GO" id="GO:0006633">
    <property type="term" value="P:fatty acid biosynthetic process"/>
    <property type="evidence" value="ECO:0007669"/>
    <property type="project" value="UniProtKB-UniRule"/>
</dbReference>
<evidence type="ECO:0000256" key="7">
    <source>
        <dbReference type="ARBA" id="ARBA00023264"/>
    </source>
</evidence>
<comment type="subcellular location">
    <subcellularLocation>
        <location evidence="10">Cytoplasm</location>
    </subcellularLocation>
    <text evidence="10">Associated with the membrane possibly through PlsY.</text>
</comment>